<accession>W0RPI6</accession>
<organism evidence="2 3">
    <name type="scientific">Gemmatirosa kalamazoonensis</name>
    <dbReference type="NCBI Taxonomy" id="861299"/>
    <lineage>
        <taxon>Bacteria</taxon>
        <taxon>Pseudomonadati</taxon>
        <taxon>Gemmatimonadota</taxon>
        <taxon>Gemmatimonadia</taxon>
        <taxon>Gemmatimonadales</taxon>
        <taxon>Gemmatimonadaceae</taxon>
        <taxon>Gemmatirosa</taxon>
    </lineage>
</organism>
<dbReference type="InParanoid" id="W0RPI6"/>
<dbReference type="HOGENOM" id="CLU_063440_3_3_0"/>
<dbReference type="Gene3D" id="1.10.10.10">
    <property type="entry name" value="Winged helix-like DNA-binding domain superfamily/Winged helix DNA-binding domain"/>
    <property type="match status" value="1"/>
</dbReference>
<evidence type="ECO:0000313" key="3">
    <source>
        <dbReference type="Proteomes" id="UP000019151"/>
    </source>
</evidence>
<geneLocation type="plasmid" evidence="2 3">
    <name>1</name>
</geneLocation>
<dbReference type="InterPro" id="IPR036390">
    <property type="entry name" value="WH_DNA-bd_sf"/>
</dbReference>
<proteinExistence type="predicted"/>
<evidence type="ECO:0000313" key="2">
    <source>
        <dbReference type="EMBL" id="AHG92919.1"/>
    </source>
</evidence>
<dbReference type="Proteomes" id="UP000019151">
    <property type="component" value="Plasmid 1"/>
</dbReference>
<gene>
    <name evidence="2" type="ORF">J421_5384</name>
</gene>
<dbReference type="InterPro" id="IPR017799">
    <property type="entry name" value="Tscrpt_reg_PadR_acidobac-type"/>
</dbReference>
<dbReference type="InterPro" id="IPR036388">
    <property type="entry name" value="WH-like_DNA-bd_sf"/>
</dbReference>
<dbReference type="AlphaFoldDB" id="W0RPI6"/>
<feature type="domain" description="Transcription regulator PadR N-terminal" evidence="1">
    <location>
        <begin position="16"/>
        <end position="89"/>
    </location>
</feature>
<dbReference type="EMBL" id="CP007129">
    <property type="protein sequence ID" value="AHG92919.1"/>
    <property type="molecule type" value="Genomic_DNA"/>
</dbReference>
<dbReference type="InterPro" id="IPR005149">
    <property type="entry name" value="Tscrpt_reg_PadR_N"/>
</dbReference>
<dbReference type="SUPFAM" id="SSF46785">
    <property type="entry name" value="Winged helix' DNA-binding domain"/>
    <property type="match status" value="1"/>
</dbReference>
<sequence>MPEPMPLVRGTLDVLVLKTLSWGPMHSFEIIGWLEQRSGGRLNIDDSALLQAFHRMEERGLVTSAWGYTPNNRRARYYRMTAKGRAHLDAETAKLAAYVDTLQAILTATSI</sequence>
<dbReference type="PANTHER" id="PTHR33169:SF14">
    <property type="entry name" value="TRANSCRIPTIONAL REGULATOR RV3488"/>
    <property type="match status" value="1"/>
</dbReference>
<protein>
    <submittedName>
        <fullName evidence="2">Transcriptional regulator, PadR-family</fullName>
    </submittedName>
</protein>
<evidence type="ECO:0000259" key="1">
    <source>
        <dbReference type="Pfam" id="PF03551"/>
    </source>
</evidence>
<dbReference type="NCBIfam" id="TIGR03433">
    <property type="entry name" value="padR_acidobact"/>
    <property type="match status" value="1"/>
</dbReference>
<dbReference type="InterPro" id="IPR052509">
    <property type="entry name" value="Metal_resp_DNA-bind_regulator"/>
</dbReference>
<keyword evidence="2" id="KW-0614">Plasmid</keyword>
<reference evidence="2 3" key="1">
    <citation type="journal article" date="2014" name="Genome Announc.">
        <title>Genome Sequence and Methylome of Soil Bacterium Gemmatirosa kalamazoonensis KBS708T, a Member of the Rarely Cultivated Gemmatimonadetes Phylum.</title>
        <authorList>
            <person name="Debruyn J.M."/>
            <person name="Radosevich M."/>
            <person name="Wommack K.E."/>
            <person name="Polson S.W."/>
            <person name="Hauser L.J."/>
            <person name="Fawaz M.N."/>
            <person name="Korlach J."/>
            <person name="Tsai Y.C."/>
        </authorList>
    </citation>
    <scope>NUCLEOTIDE SEQUENCE [LARGE SCALE GENOMIC DNA]</scope>
    <source>
        <strain evidence="2 3">KBS708</strain>
        <plasmid evidence="3">Plasmid 1</plasmid>
    </source>
</reference>
<name>W0RPI6_9BACT</name>
<keyword evidence="3" id="KW-1185">Reference proteome</keyword>
<dbReference type="Pfam" id="PF03551">
    <property type="entry name" value="PadR"/>
    <property type="match status" value="1"/>
</dbReference>
<dbReference type="KEGG" id="gba:J421_5384"/>
<dbReference type="PANTHER" id="PTHR33169">
    <property type="entry name" value="PADR-FAMILY TRANSCRIPTIONAL REGULATOR"/>
    <property type="match status" value="1"/>
</dbReference>